<dbReference type="InterPro" id="IPR018253">
    <property type="entry name" value="DnaJ_domain_CS"/>
</dbReference>
<dbReference type="Proteomes" id="UP000562929">
    <property type="component" value="Unassembled WGS sequence"/>
</dbReference>
<dbReference type="PRINTS" id="PR00625">
    <property type="entry name" value="JDOMAIN"/>
</dbReference>
<dbReference type="SUPFAM" id="SSF50249">
    <property type="entry name" value="Nucleic acid-binding proteins"/>
    <property type="match status" value="1"/>
</dbReference>
<feature type="region of interest" description="Disordered" evidence="4">
    <location>
        <begin position="259"/>
        <end position="291"/>
    </location>
</feature>
<dbReference type="CDD" id="cd06257">
    <property type="entry name" value="DnaJ"/>
    <property type="match status" value="1"/>
</dbReference>
<evidence type="ECO:0000256" key="3">
    <source>
        <dbReference type="ARBA" id="ARBA00022895"/>
    </source>
</evidence>
<dbReference type="PANTHER" id="PTHR44144">
    <property type="entry name" value="DNAJ HOMOLOG SUBFAMILY C MEMBER 9"/>
    <property type="match status" value="1"/>
</dbReference>
<keyword evidence="7" id="KW-1185">Reference proteome</keyword>
<organism evidence="6 7">
    <name type="scientific">Ophiocordyceps camponoti-floridani</name>
    <dbReference type="NCBI Taxonomy" id="2030778"/>
    <lineage>
        <taxon>Eukaryota</taxon>
        <taxon>Fungi</taxon>
        <taxon>Dikarya</taxon>
        <taxon>Ascomycota</taxon>
        <taxon>Pezizomycotina</taxon>
        <taxon>Sordariomycetes</taxon>
        <taxon>Hypocreomycetidae</taxon>
        <taxon>Hypocreales</taxon>
        <taxon>Ophiocordycipitaceae</taxon>
        <taxon>Ophiocordyceps</taxon>
    </lineage>
</organism>
<evidence type="ECO:0000313" key="7">
    <source>
        <dbReference type="Proteomes" id="UP000562929"/>
    </source>
</evidence>
<dbReference type="GO" id="GO:0005737">
    <property type="term" value="C:cytoplasm"/>
    <property type="evidence" value="ECO:0007669"/>
    <property type="project" value="TreeGrafter"/>
</dbReference>
<comment type="caution">
    <text evidence="6">The sequence shown here is derived from an EMBL/GenBank/DDBJ whole genome shotgun (WGS) entry which is preliminary data.</text>
</comment>
<dbReference type="InterPro" id="IPR056453">
    <property type="entry name" value="HTH_DNAJC9"/>
</dbReference>
<proteinExistence type="predicted"/>
<feature type="compositionally biased region" description="Basic and acidic residues" evidence="4">
    <location>
        <begin position="549"/>
        <end position="562"/>
    </location>
</feature>
<comment type="subcellular location">
    <subcellularLocation>
        <location evidence="1">Chromosome</location>
        <location evidence="1">Telomere</location>
    </subcellularLocation>
</comment>
<dbReference type="InterPro" id="IPR052594">
    <property type="entry name" value="J_domain-containing_protein"/>
</dbReference>
<dbReference type="Gene3D" id="2.40.50.140">
    <property type="entry name" value="Nucleic acid-binding proteins"/>
    <property type="match status" value="1"/>
</dbReference>
<gene>
    <name evidence="6" type="ORF">GQ602_001258</name>
</gene>
<feature type="compositionally biased region" description="Basic residues" evidence="4">
    <location>
        <begin position="529"/>
        <end position="538"/>
    </location>
</feature>
<dbReference type="GO" id="GO:0000781">
    <property type="term" value="C:chromosome, telomeric region"/>
    <property type="evidence" value="ECO:0007669"/>
    <property type="project" value="UniProtKB-SubCell"/>
</dbReference>
<evidence type="ECO:0000256" key="1">
    <source>
        <dbReference type="ARBA" id="ARBA00004574"/>
    </source>
</evidence>
<dbReference type="PANTHER" id="PTHR44144:SF1">
    <property type="entry name" value="DNAJ HOMOLOG SUBFAMILY C MEMBER 9"/>
    <property type="match status" value="1"/>
</dbReference>
<dbReference type="PROSITE" id="PS00636">
    <property type="entry name" value="DNAJ_1"/>
    <property type="match status" value="1"/>
</dbReference>
<dbReference type="Pfam" id="PF10451">
    <property type="entry name" value="Stn1"/>
    <property type="match status" value="1"/>
</dbReference>
<evidence type="ECO:0000256" key="4">
    <source>
        <dbReference type="SAM" id="MobiDB-lite"/>
    </source>
</evidence>
<dbReference type="GO" id="GO:0031072">
    <property type="term" value="F:heat shock protein binding"/>
    <property type="evidence" value="ECO:0007669"/>
    <property type="project" value="TreeGrafter"/>
</dbReference>
<dbReference type="FunFam" id="1.10.287.110:FF:000110">
    <property type="entry name" value="DnaJ domain protein (AFU_orthologue AFUA_2G13210)"/>
    <property type="match status" value="1"/>
</dbReference>
<dbReference type="Pfam" id="PF00226">
    <property type="entry name" value="DnaJ"/>
    <property type="match status" value="1"/>
</dbReference>
<dbReference type="Gene3D" id="1.10.287.110">
    <property type="entry name" value="DnaJ domain"/>
    <property type="match status" value="1"/>
</dbReference>
<feature type="domain" description="J" evidence="5">
    <location>
        <begin position="17"/>
        <end position="84"/>
    </location>
</feature>
<dbReference type="Pfam" id="PF23302">
    <property type="entry name" value="HTH_DNAJC9"/>
    <property type="match status" value="1"/>
</dbReference>
<dbReference type="PROSITE" id="PS50076">
    <property type="entry name" value="DNAJ_2"/>
    <property type="match status" value="1"/>
</dbReference>
<dbReference type="SUPFAM" id="SSF46565">
    <property type="entry name" value="Chaperone J-domain"/>
    <property type="match status" value="1"/>
</dbReference>
<reference evidence="6 7" key="1">
    <citation type="journal article" date="2020" name="G3 (Bethesda)">
        <title>Genetic Underpinnings of Host Manipulation by Ophiocordyceps as Revealed by Comparative Transcriptomics.</title>
        <authorList>
            <person name="Will I."/>
            <person name="Das B."/>
            <person name="Trinh T."/>
            <person name="Brachmann A."/>
            <person name="Ohm R.A."/>
            <person name="de Bekker C."/>
        </authorList>
    </citation>
    <scope>NUCLEOTIDE SEQUENCE [LARGE SCALE GENOMIC DNA]</scope>
    <source>
        <strain evidence="6 7">EC05</strain>
    </source>
</reference>
<name>A0A8H4QDQ2_9HYPO</name>
<dbReference type="InterPro" id="IPR012340">
    <property type="entry name" value="NA-bd_OB-fold"/>
</dbReference>
<feature type="region of interest" description="Disordered" evidence="4">
    <location>
        <begin position="523"/>
        <end position="562"/>
    </location>
</feature>
<dbReference type="AlphaFoldDB" id="A0A8H4QDQ2"/>
<accession>A0A8H4QDQ2</accession>
<evidence type="ECO:0000313" key="6">
    <source>
        <dbReference type="EMBL" id="KAF4595645.1"/>
    </source>
</evidence>
<dbReference type="OrthoDB" id="110024at2759"/>
<dbReference type="EMBL" id="JAACLJ010000001">
    <property type="protein sequence ID" value="KAF4595645.1"/>
    <property type="molecule type" value="Genomic_DNA"/>
</dbReference>
<dbReference type="GO" id="GO:0005634">
    <property type="term" value="C:nucleus"/>
    <property type="evidence" value="ECO:0007669"/>
    <property type="project" value="TreeGrafter"/>
</dbReference>
<keyword evidence="3" id="KW-0779">Telomere</keyword>
<dbReference type="SMART" id="SM00271">
    <property type="entry name" value="DnaJ"/>
    <property type="match status" value="1"/>
</dbReference>
<keyword evidence="2" id="KW-0158">Chromosome</keyword>
<sequence>MSDTEDLVVGDEPPAVEPYEILGLERSATPEKIRSAYRKAALKNHPDKVSEDRKAEAHAKFQSIAFAYAVLSDPVRRKRFDATGSTAESIVDSDGFDWTDFYREQFQNAVSSEAIEKFSREYKGSDEEKDDLLAAYEKCKGDMDGVYESVMLSNITSDDARFRRIIDEAIDNGDVEAFTAYTKESKKKRAARLKAATAEEAEAEDYAKELGVHDELFGGKKKKKKAKSSEDGLAALILKRQQDRSANFLDQLTQKYVKKGTKGKKRELEEEPSEEAFKEAAGRLKKGSKGKRSNMVGWSRGGCALELALVILSDDPEWAKVTRPRPVVYPISVATSPPQPPTELVLDRPCAAMSIASQYPRYCFHLSPTFNVWCLFHAREIHRLDKYEEYEGEQFFFYGNLPIRWVRVVGVVVAIDDFDGRRVYTVDDSSGACIEALMMLQPPQGANSGKGPSEAVDVGSVVDVKGHLSLYRDEKQIKIDLIRRLRNTADEVALWERRAAFRRDVLDKPWVLSTTKVDRCRKEANRSKAALHRRKSRRAAAVSTRGAGRRPEAHPGEGTRREVAAHVRDMILAGEMAGNNPEPNPEAPRRRSYHCLRNLIVPERRLGWSVCLPQLECRHGLTTSVP</sequence>
<evidence type="ECO:0000256" key="2">
    <source>
        <dbReference type="ARBA" id="ARBA00022454"/>
    </source>
</evidence>
<protein>
    <submittedName>
        <fullName evidence="6">DnaJ domain-containing protein</fullName>
    </submittedName>
</protein>
<dbReference type="InterPro" id="IPR001623">
    <property type="entry name" value="DnaJ_domain"/>
</dbReference>
<evidence type="ECO:0000259" key="5">
    <source>
        <dbReference type="PROSITE" id="PS50076"/>
    </source>
</evidence>
<dbReference type="InterPro" id="IPR018856">
    <property type="entry name" value="Stn1_N"/>
</dbReference>
<dbReference type="CDD" id="cd03524">
    <property type="entry name" value="RPA2_OBF_family"/>
    <property type="match status" value="1"/>
</dbReference>
<dbReference type="InterPro" id="IPR036869">
    <property type="entry name" value="J_dom_sf"/>
</dbReference>